<dbReference type="GO" id="GO:0005829">
    <property type="term" value="C:cytosol"/>
    <property type="evidence" value="ECO:0007669"/>
    <property type="project" value="TreeGrafter"/>
</dbReference>
<comment type="caution">
    <text evidence="13">The sequence shown here is derived from an EMBL/GenBank/DDBJ whole genome shotgun (WGS) entry which is preliminary data.</text>
</comment>
<dbReference type="PROSITE" id="PS00393">
    <property type="entry name" value="PEPCASE_2"/>
    <property type="match status" value="1"/>
</dbReference>
<proteinExistence type="inferred from homology"/>
<evidence type="ECO:0000256" key="3">
    <source>
        <dbReference type="ARBA" id="ARBA00008346"/>
    </source>
</evidence>
<dbReference type="AlphaFoldDB" id="A0A1T0CF90"/>
<keyword evidence="6 10" id="KW-0460">Magnesium</keyword>
<dbReference type="EC" id="4.1.1.31" evidence="4 10"/>
<feature type="active site" evidence="10 11">
    <location>
        <position position="135"/>
    </location>
</feature>
<evidence type="ECO:0000256" key="10">
    <source>
        <dbReference type="HAMAP-Rule" id="MF_00595"/>
    </source>
</evidence>
<evidence type="ECO:0000256" key="6">
    <source>
        <dbReference type="ARBA" id="ARBA00022842"/>
    </source>
</evidence>
<name>A0A1T0CF90_9GAMM</name>
<evidence type="ECO:0000256" key="5">
    <source>
        <dbReference type="ARBA" id="ARBA00022419"/>
    </source>
</evidence>
<comment type="subunit">
    <text evidence="10">Homotetramer.</text>
</comment>
<dbReference type="Pfam" id="PF00311">
    <property type="entry name" value="PEPcase"/>
    <property type="match status" value="1"/>
</dbReference>
<dbReference type="SUPFAM" id="SSF51621">
    <property type="entry name" value="Phosphoenolpyruvate/pyruvate domain"/>
    <property type="match status" value="1"/>
</dbReference>
<feature type="active site" evidence="10 12">
    <location>
        <position position="581"/>
    </location>
</feature>
<evidence type="ECO:0000256" key="8">
    <source>
        <dbReference type="ARBA" id="ARBA00023300"/>
    </source>
</evidence>
<dbReference type="GO" id="GO:0015977">
    <property type="term" value="P:carbon fixation"/>
    <property type="evidence" value="ECO:0007669"/>
    <property type="project" value="UniProtKB-UniRule"/>
</dbReference>
<dbReference type="PRINTS" id="PR00150">
    <property type="entry name" value="PEPCARBXLASE"/>
</dbReference>
<dbReference type="InterPro" id="IPR033129">
    <property type="entry name" value="PEPCASE_His_AS"/>
</dbReference>
<dbReference type="STRING" id="90241.B0682_05305"/>
<dbReference type="InterPro" id="IPR018129">
    <property type="entry name" value="PEP_COase_Lys_AS"/>
</dbReference>
<dbReference type="InterPro" id="IPR022805">
    <property type="entry name" value="PEP_COase_bac/pln-type"/>
</dbReference>
<gene>
    <name evidence="10" type="primary">ppc</name>
    <name evidence="13" type="ORF">B0682_05305</name>
</gene>
<comment type="catalytic activity">
    <reaction evidence="9 10">
        <text>oxaloacetate + phosphate = phosphoenolpyruvate + hydrogencarbonate</text>
        <dbReference type="Rhea" id="RHEA:28370"/>
        <dbReference type="ChEBI" id="CHEBI:16452"/>
        <dbReference type="ChEBI" id="CHEBI:17544"/>
        <dbReference type="ChEBI" id="CHEBI:43474"/>
        <dbReference type="ChEBI" id="CHEBI:58702"/>
        <dbReference type="EC" id="4.1.1.31"/>
    </reaction>
</comment>
<comment type="similarity">
    <text evidence="3 10">Belongs to the PEPCase type 1 family.</text>
</comment>
<keyword evidence="7 10" id="KW-0456">Lyase</keyword>
<dbReference type="EMBL" id="MUYT01000006">
    <property type="protein sequence ID" value="OOS20995.1"/>
    <property type="molecule type" value="Genomic_DNA"/>
</dbReference>
<evidence type="ECO:0000256" key="9">
    <source>
        <dbReference type="ARBA" id="ARBA00048995"/>
    </source>
</evidence>
<evidence type="ECO:0000256" key="2">
    <source>
        <dbReference type="ARBA" id="ARBA00003670"/>
    </source>
</evidence>
<reference evidence="13 14" key="1">
    <citation type="submission" date="2017-02" db="EMBL/GenBank/DDBJ databases">
        <title>Draft genome sequence of Moraxella lincolnii CCUG 9405T type strain.</title>
        <authorList>
            <person name="Salva-Serra F."/>
            <person name="Engstrom-Jakobsson H."/>
            <person name="Thorell K."/>
            <person name="Jaen-Luchoro D."/>
            <person name="Gonzales-Siles L."/>
            <person name="Karlsson R."/>
            <person name="Yazdan S."/>
            <person name="Boulund F."/>
            <person name="Johnning A."/>
            <person name="Engstrand L."/>
            <person name="Kristiansson E."/>
            <person name="Moore E."/>
        </authorList>
    </citation>
    <scope>NUCLEOTIDE SEQUENCE [LARGE SCALE GENOMIC DNA]</scope>
    <source>
        <strain evidence="13 14">CCUG 9405</strain>
    </source>
</reference>
<protein>
    <recommendedName>
        <fullName evidence="5 10">Phosphoenolpyruvate carboxylase</fullName>
        <shortName evidence="10">PEPC</shortName>
        <shortName evidence="10">PEPCase</shortName>
        <ecNumber evidence="4 10">4.1.1.31</ecNumber>
    </recommendedName>
</protein>
<dbReference type="InterPro" id="IPR015813">
    <property type="entry name" value="Pyrv/PenolPyrv_kinase-like_dom"/>
</dbReference>
<evidence type="ECO:0000313" key="13">
    <source>
        <dbReference type="EMBL" id="OOS20995.1"/>
    </source>
</evidence>
<keyword evidence="14" id="KW-1185">Reference proteome</keyword>
<dbReference type="NCBIfam" id="NF000584">
    <property type="entry name" value="PRK00009.1"/>
    <property type="match status" value="1"/>
</dbReference>
<dbReference type="PANTHER" id="PTHR30523">
    <property type="entry name" value="PHOSPHOENOLPYRUVATE CARBOXYLASE"/>
    <property type="match status" value="1"/>
</dbReference>
<keyword evidence="13" id="KW-0670">Pyruvate</keyword>
<evidence type="ECO:0000256" key="4">
    <source>
        <dbReference type="ARBA" id="ARBA00012305"/>
    </source>
</evidence>
<sequence>MLDSDKDAPLLAETKLLSELIVKVIESQTSQLVTNLVHQLLSGDNPKTTITEALPKLDETQTENLIRACGLFAQMFNIAEDRHHERRREAYELADTVSPNSFAGVLADIKAQGVQTEQLQQQLETMQVSAVLTAHPTEVQRQSVLGMHRKIRQLLDKHSHTQGNKQQRIKDKITTVLLALWQTNETRHFKITVDDEIQNDIAYFDLSFFQALPNLYADLQRQLNEHYPNAWIPEMINIGGWIGGDRDGNPFVDADILKKAFTKQAQTVFCFYHKALLSLYDELPLSIKRVQVDKSVLKMAAISPDMAISRTEEPYRRAIALMIARLNACADNLGLSLHFTYQFKSYHDSVNKNNEIANNATNPQGYQNSEAFLADLKCIKTSLLSHGSGELAQTNLDNLIRAVSVFGFYLMPLDLRQHAGIHTQTVHELFEKADLEDYLSLSESARQRVLLRELATARPLYNRYLNYSKQTQKELAIFMQAGNIKDNYGELAITQSIISNCESLSDLLALSLLMKETGLLIIKNGKPHSRINIVPLFETIDALKTCHHIMNNLFTIPWYRQLLTSRDNIQEIMLGYSDSNKDGGYVTSQWSLYQAEAELVNIFAQHGIRLRLFHGRGGSVGRGGGPSFEAILAQPAGSVAGQIRITEQGETITAKYADATNAEHNLEALVSATLKATILPNTTLTPDHNLMQTFSQAAFVHYRELISNPAFIDYFMQTSPITEIASLNIGSRPASRKTLSCIQDLRAIPWVFSWMQNRLMLPAWYGFGTGVQTLLKDDAHNLQVLQHHAKHSAFFYAMLSNMEQVLAKADLTIAESYLELSEDQAYAKVIFSKITDEFNLSKQALLDITQQTHLLTSNRSLARSLALRLPYLNALNWLQVSLLKERRGQGKQKPSSLFAQGASFDDERLLKLTQLTINGVAQGLRNTG</sequence>
<evidence type="ECO:0000256" key="1">
    <source>
        <dbReference type="ARBA" id="ARBA00001946"/>
    </source>
</evidence>
<evidence type="ECO:0000313" key="14">
    <source>
        <dbReference type="Proteomes" id="UP000191094"/>
    </source>
</evidence>
<accession>A0A1T0CF90</accession>
<dbReference type="Gene3D" id="1.20.1440.90">
    <property type="entry name" value="Phosphoenolpyruvate/pyruvate domain"/>
    <property type="match status" value="1"/>
</dbReference>
<dbReference type="PANTHER" id="PTHR30523:SF6">
    <property type="entry name" value="PHOSPHOENOLPYRUVATE CARBOXYLASE"/>
    <property type="match status" value="1"/>
</dbReference>
<evidence type="ECO:0000256" key="12">
    <source>
        <dbReference type="PROSITE-ProRule" id="PRU10112"/>
    </source>
</evidence>
<organism evidence="13 14">
    <name type="scientific">Lwoffella lincolnii</name>
    <dbReference type="NCBI Taxonomy" id="90241"/>
    <lineage>
        <taxon>Bacteria</taxon>
        <taxon>Pseudomonadati</taxon>
        <taxon>Pseudomonadota</taxon>
        <taxon>Gammaproteobacteria</taxon>
        <taxon>Moraxellales</taxon>
        <taxon>Moraxellaceae</taxon>
        <taxon>Lwoffella</taxon>
    </lineage>
</organism>
<comment type="function">
    <text evidence="2 10">Forms oxaloacetate, a four-carbon dicarboxylic acid source for the tricarboxylic acid cycle.</text>
</comment>
<evidence type="ECO:0000256" key="7">
    <source>
        <dbReference type="ARBA" id="ARBA00023239"/>
    </source>
</evidence>
<dbReference type="InterPro" id="IPR021135">
    <property type="entry name" value="PEP_COase"/>
</dbReference>
<dbReference type="PROSITE" id="PS00781">
    <property type="entry name" value="PEPCASE_1"/>
    <property type="match status" value="1"/>
</dbReference>
<evidence type="ECO:0000256" key="11">
    <source>
        <dbReference type="PROSITE-ProRule" id="PRU10111"/>
    </source>
</evidence>
<dbReference type="GO" id="GO:0008964">
    <property type="term" value="F:phosphoenolpyruvate carboxylase activity"/>
    <property type="evidence" value="ECO:0007669"/>
    <property type="project" value="UniProtKB-UniRule"/>
</dbReference>
<dbReference type="GO" id="GO:0006099">
    <property type="term" value="P:tricarboxylic acid cycle"/>
    <property type="evidence" value="ECO:0007669"/>
    <property type="project" value="InterPro"/>
</dbReference>
<dbReference type="GO" id="GO:0000287">
    <property type="term" value="F:magnesium ion binding"/>
    <property type="evidence" value="ECO:0007669"/>
    <property type="project" value="UniProtKB-UniRule"/>
</dbReference>
<comment type="cofactor">
    <cofactor evidence="1 10">
        <name>Mg(2+)</name>
        <dbReference type="ChEBI" id="CHEBI:18420"/>
    </cofactor>
</comment>
<keyword evidence="8 10" id="KW-0120">Carbon dioxide fixation</keyword>
<dbReference type="GO" id="GO:0006107">
    <property type="term" value="P:oxaloacetate metabolic process"/>
    <property type="evidence" value="ECO:0007669"/>
    <property type="project" value="UniProtKB-UniRule"/>
</dbReference>
<dbReference type="Proteomes" id="UP000191094">
    <property type="component" value="Unassembled WGS sequence"/>
</dbReference>
<dbReference type="HAMAP" id="MF_00595">
    <property type="entry name" value="PEPcase_type1"/>
    <property type="match status" value="1"/>
</dbReference>